<comment type="cofactor">
    <cofactor evidence="1">
        <name>Zn(2+)</name>
        <dbReference type="ChEBI" id="CHEBI:29105"/>
    </cofactor>
</comment>
<dbReference type="Pfam" id="PF01546">
    <property type="entry name" value="Peptidase_M20"/>
    <property type="match status" value="1"/>
</dbReference>
<keyword evidence="2" id="KW-0479">Metal-binding</keyword>
<evidence type="ECO:0000259" key="5">
    <source>
        <dbReference type="Pfam" id="PF07687"/>
    </source>
</evidence>
<sequence>MDRRAFVERLLRYDTTGGTEAPAQAWLRDRLDALGFDTYEWTADPAALAEHPSFPDDPDPAFADRPSVAGVHEFSAGGPTLLLNGHVDVVPADRAAWTTEPFDPVWDGDDLTARGAADMKSGLAACVFAALDLRERAERGEADPVGRVVVESVAGEEEGGVGAAAAALSNPYPFERDACIVAEPTELRPVVATEGSVMKRLELTGRSAHAATRWRGDDVLDAFAAVRERFRALETERGERVEHPLYGDYPVAWPVVCGTVEAGDWPSTVPASLTAEWRLGVAPGETVAEVEAEFEAALADVAADWAHAPAFERFSVQFEPSEIDADESVVGAVQSGMRAEGLDDTDPVGVTYGADARHYVEAGIPTVLFGPGTIDEAHYPDETVEWGEVETATNVLASAAERYLSR</sequence>
<evidence type="ECO:0000256" key="3">
    <source>
        <dbReference type="ARBA" id="ARBA00022801"/>
    </source>
</evidence>
<evidence type="ECO:0000313" key="7">
    <source>
        <dbReference type="Proteomes" id="UP001596398"/>
    </source>
</evidence>
<comment type="caution">
    <text evidence="6">The sequence shown here is derived from an EMBL/GenBank/DDBJ whole genome shotgun (WGS) entry which is preliminary data.</text>
</comment>
<evidence type="ECO:0000256" key="1">
    <source>
        <dbReference type="ARBA" id="ARBA00001947"/>
    </source>
</evidence>
<evidence type="ECO:0000313" key="6">
    <source>
        <dbReference type="EMBL" id="MFC7235046.1"/>
    </source>
</evidence>
<dbReference type="AlphaFoldDB" id="A0ABD5ZP39"/>
<dbReference type="SUPFAM" id="SSF55031">
    <property type="entry name" value="Bacterial exopeptidase dimerisation domain"/>
    <property type="match status" value="1"/>
</dbReference>
<dbReference type="PANTHER" id="PTHR43808">
    <property type="entry name" value="ACETYLORNITHINE DEACETYLASE"/>
    <property type="match status" value="1"/>
</dbReference>
<protein>
    <submittedName>
        <fullName evidence="6">M20/M25/M40 family metallo-hydrolase</fullName>
    </submittedName>
</protein>
<dbReference type="PROSITE" id="PS00758">
    <property type="entry name" value="ARGE_DAPE_CPG2_1"/>
    <property type="match status" value="1"/>
</dbReference>
<dbReference type="GeneID" id="79266725"/>
<evidence type="ECO:0000256" key="4">
    <source>
        <dbReference type="ARBA" id="ARBA00022833"/>
    </source>
</evidence>
<accession>A0ABD5ZP39</accession>
<dbReference type="Proteomes" id="UP001596398">
    <property type="component" value="Unassembled WGS sequence"/>
</dbReference>
<reference evidence="6 7" key="1">
    <citation type="journal article" date="2019" name="Int. J. Syst. Evol. Microbiol.">
        <title>The Global Catalogue of Microorganisms (GCM) 10K type strain sequencing project: providing services to taxonomists for standard genome sequencing and annotation.</title>
        <authorList>
            <consortium name="The Broad Institute Genomics Platform"/>
            <consortium name="The Broad Institute Genome Sequencing Center for Infectious Disease"/>
            <person name="Wu L."/>
            <person name="Ma J."/>
        </authorList>
    </citation>
    <scope>NUCLEOTIDE SEQUENCE [LARGE SCALE GENOMIC DNA]</scope>
    <source>
        <strain evidence="6 7">DT85</strain>
    </source>
</reference>
<keyword evidence="3" id="KW-0378">Hydrolase</keyword>
<dbReference type="InterPro" id="IPR002933">
    <property type="entry name" value="Peptidase_M20"/>
</dbReference>
<dbReference type="EMBL" id="JBHTAP010000001">
    <property type="protein sequence ID" value="MFC7235046.1"/>
    <property type="molecule type" value="Genomic_DNA"/>
</dbReference>
<dbReference type="Gene3D" id="3.30.70.360">
    <property type="match status" value="1"/>
</dbReference>
<dbReference type="InterPro" id="IPR036264">
    <property type="entry name" value="Bact_exopeptidase_dim_dom"/>
</dbReference>
<dbReference type="PANTHER" id="PTHR43808:SF25">
    <property type="entry name" value="PEPTIDASE M20 DIMERISATION DOMAIN-CONTAINING PROTEIN"/>
    <property type="match status" value="1"/>
</dbReference>
<dbReference type="InterPro" id="IPR011650">
    <property type="entry name" value="Peptidase_M20_dimer"/>
</dbReference>
<organism evidence="6 7">
    <name type="scientific">Halosegnis marinus</name>
    <dbReference type="NCBI Taxonomy" id="3034023"/>
    <lineage>
        <taxon>Archaea</taxon>
        <taxon>Methanobacteriati</taxon>
        <taxon>Methanobacteriota</taxon>
        <taxon>Stenosarchaea group</taxon>
        <taxon>Halobacteria</taxon>
        <taxon>Halobacteriales</taxon>
        <taxon>Natronomonadaceae</taxon>
        <taxon>Halosegnis</taxon>
    </lineage>
</organism>
<name>A0ABD5ZP39_9EURY</name>
<gene>
    <name evidence="6" type="ORF">ACFQJ4_06910</name>
</gene>
<feature type="domain" description="Peptidase M20 dimerisation" evidence="5">
    <location>
        <begin position="192"/>
        <end position="305"/>
    </location>
</feature>
<dbReference type="SUPFAM" id="SSF53187">
    <property type="entry name" value="Zn-dependent exopeptidases"/>
    <property type="match status" value="1"/>
</dbReference>
<keyword evidence="4" id="KW-0862">Zinc</keyword>
<dbReference type="GO" id="GO:0016787">
    <property type="term" value="F:hydrolase activity"/>
    <property type="evidence" value="ECO:0007669"/>
    <property type="project" value="UniProtKB-KW"/>
</dbReference>
<dbReference type="InterPro" id="IPR050072">
    <property type="entry name" value="Peptidase_M20A"/>
</dbReference>
<keyword evidence="7" id="KW-1185">Reference proteome</keyword>
<dbReference type="GO" id="GO:0046872">
    <property type="term" value="F:metal ion binding"/>
    <property type="evidence" value="ECO:0007669"/>
    <property type="project" value="UniProtKB-KW"/>
</dbReference>
<evidence type="ECO:0000256" key="2">
    <source>
        <dbReference type="ARBA" id="ARBA00022723"/>
    </source>
</evidence>
<dbReference type="Pfam" id="PF07687">
    <property type="entry name" value="M20_dimer"/>
    <property type="match status" value="1"/>
</dbReference>
<dbReference type="InterPro" id="IPR001261">
    <property type="entry name" value="ArgE/DapE_CS"/>
</dbReference>
<proteinExistence type="predicted"/>
<dbReference type="RefSeq" id="WP_276236068.1">
    <property type="nucleotide sequence ID" value="NZ_CP119802.1"/>
</dbReference>
<dbReference type="Gene3D" id="3.40.630.10">
    <property type="entry name" value="Zn peptidases"/>
    <property type="match status" value="1"/>
</dbReference>